<evidence type="ECO:0000313" key="3">
    <source>
        <dbReference type="EMBL" id="NOH32916.1"/>
    </source>
</evidence>
<evidence type="ECO:0000256" key="1">
    <source>
        <dbReference type="SAM" id="SignalP"/>
    </source>
</evidence>
<feature type="signal peptide" evidence="1">
    <location>
        <begin position="1"/>
        <end position="24"/>
    </location>
</feature>
<gene>
    <name evidence="3" type="ORF">F0245_05915</name>
</gene>
<accession>A0A7Y3YMF7</accession>
<dbReference type="Gene3D" id="2.40.128.110">
    <property type="entry name" value="Lipid/polyisoprenoid-binding, YceI-like"/>
    <property type="match status" value="1"/>
</dbReference>
<evidence type="ECO:0000313" key="4">
    <source>
        <dbReference type="Proteomes" id="UP000525336"/>
    </source>
</evidence>
<feature type="domain" description="Lipid/polyisoprenoid-binding YceI-like" evidence="2">
    <location>
        <begin position="27"/>
        <end position="192"/>
    </location>
</feature>
<dbReference type="Pfam" id="PF04264">
    <property type="entry name" value="YceI"/>
    <property type="match status" value="1"/>
</dbReference>
<reference evidence="3 4" key="1">
    <citation type="submission" date="2019-09" db="EMBL/GenBank/DDBJ databases">
        <title>Draft genome sequencing and comparative genomics of hatchery-associated Vibrios.</title>
        <authorList>
            <person name="Kehlet-Delgado H."/>
            <person name="Mueller R.S."/>
        </authorList>
    </citation>
    <scope>NUCLEOTIDE SEQUENCE [LARGE SCALE GENOMIC DNA]</scope>
    <source>
        <strain evidence="3 4">00-90-10</strain>
    </source>
</reference>
<dbReference type="InterPro" id="IPR007372">
    <property type="entry name" value="Lipid/polyisoprenoid-bd_YceI"/>
</dbReference>
<dbReference type="SMART" id="SM00867">
    <property type="entry name" value="YceI"/>
    <property type="match status" value="1"/>
</dbReference>
<feature type="chain" id="PRO_5031202996" evidence="1">
    <location>
        <begin position="25"/>
        <end position="193"/>
    </location>
</feature>
<dbReference type="PANTHER" id="PTHR34406">
    <property type="entry name" value="PROTEIN YCEI"/>
    <property type="match status" value="1"/>
</dbReference>
<evidence type="ECO:0000259" key="2">
    <source>
        <dbReference type="SMART" id="SM00867"/>
    </source>
</evidence>
<protein>
    <submittedName>
        <fullName evidence="3">YceI family protein</fullName>
    </submittedName>
</protein>
<dbReference type="EMBL" id="VTXW01000004">
    <property type="protein sequence ID" value="NOH32916.1"/>
    <property type="molecule type" value="Genomic_DNA"/>
</dbReference>
<dbReference type="AlphaFoldDB" id="A0A7Y3YMF7"/>
<dbReference type="SUPFAM" id="SSF101874">
    <property type="entry name" value="YceI-like"/>
    <property type="match status" value="1"/>
</dbReference>
<dbReference type="InterPro" id="IPR036761">
    <property type="entry name" value="TTHA0802/YceI-like_sf"/>
</dbReference>
<proteinExistence type="predicted"/>
<keyword evidence="1" id="KW-0732">Signal</keyword>
<name>A0A7Y3YMF7_9VIBR</name>
<sequence>MTTYEKLLTTIGLLCTVISAQSFAESGYTLDPKLSNVTFATIKKQFVVEPASIKPSSGGLTEDGKFSIVLDLKSISTGVSIRDQRLNELYFESMNFPEVKISGSVEPSLLTGKPQKTTIAAEVTLHGVTKTIDFPVMVVPSDGFVMVNSTSTIIINGADFGISTDNLNKLSATVGGLALSDKVPLNFNLMFDK</sequence>
<dbReference type="Proteomes" id="UP000525336">
    <property type="component" value="Unassembled WGS sequence"/>
</dbReference>
<comment type="caution">
    <text evidence="3">The sequence shown here is derived from an EMBL/GenBank/DDBJ whole genome shotgun (WGS) entry which is preliminary data.</text>
</comment>
<organism evidence="3 4">
    <name type="scientific">Vibrio chagasii</name>
    <dbReference type="NCBI Taxonomy" id="170679"/>
    <lineage>
        <taxon>Bacteria</taxon>
        <taxon>Pseudomonadati</taxon>
        <taxon>Pseudomonadota</taxon>
        <taxon>Gammaproteobacteria</taxon>
        <taxon>Vibrionales</taxon>
        <taxon>Vibrionaceae</taxon>
        <taxon>Vibrio</taxon>
    </lineage>
</organism>
<dbReference type="PANTHER" id="PTHR34406:SF1">
    <property type="entry name" value="PROTEIN YCEI"/>
    <property type="match status" value="1"/>
</dbReference>